<reference evidence="1" key="1">
    <citation type="journal article" date="2021" name="Proc. Natl. Acad. Sci. U.S.A.">
        <title>A Catalog of Tens of Thousands of Viruses from Human Metagenomes Reveals Hidden Associations with Chronic Diseases.</title>
        <authorList>
            <person name="Tisza M.J."/>
            <person name="Buck C.B."/>
        </authorList>
    </citation>
    <scope>NUCLEOTIDE SEQUENCE</scope>
    <source>
        <strain evidence="1">CtpnN3</strain>
    </source>
</reference>
<evidence type="ECO:0000313" key="1">
    <source>
        <dbReference type="EMBL" id="DAE16874.1"/>
    </source>
</evidence>
<name>A0A8S5QD48_9CAUD</name>
<sequence>MSFIHQRHEKGTLPDVGAHAFPLRRSKLHRQQFQGIDDVDQGWHGLGSLHDAVAGARPPADGTAGIMGARRRVSAVIRQDVSAGRKIIQHLVGAVPVRRPFFCYPQGEPHQAAPAHQSHGHPAQFPGNILLASPQTGAAACRDPGTDFGGNSRDNLGHRIWCALLHRVLTLHPDFLSLIGSQSFIQDAFIYRLPIHKRGSCELLRHGNALNGDRSGDSQIFRPEHFIKFPVVEVIPEGVDFRHAGGINRERLDGAHVFRSRAFRFVEDEHVRAQDAFLDSRLAQLGRVDRHGADADVHVGVQQHAAHVIHRCAGFNAGQAGQHLGVIFEYAPGGQPPGHIFRHGAGIVVDFFDQGVKFVNRVLVRSGRARPGALAGCRRYGGTYLGPAFVFPVDQLCGQQRIELAVTHERKPFFTGLLALPVADGDFQAVRFAVVLVRGGVEMHRLALAVFRDHGIVVDLERVVLVKQLVIAAGRAGGNIRRNEVDQTVGPLRHEALRENRQGFVECVCILIHN</sequence>
<proteinExistence type="predicted"/>
<dbReference type="EMBL" id="BK015632">
    <property type="protein sequence ID" value="DAE16874.1"/>
    <property type="molecule type" value="Genomic_DNA"/>
</dbReference>
<protein>
    <submittedName>
        <fullName evidence="1">Uncharacterized protein</fullName>
    </submittedName>
</protein>
<accession>A0A8S5QD48</accession>
<organism evidence="1">
    <name type="scientific">Siphoviridae sp. ctpnN3</name>
    <dbReference type="NCBI Taxonomy" id="2825677"/>
    <lineage>
        <taxon>Viruses</taxon>
        <taxon>Duplodnaviria</taxon>
        <taxon>Heunggongvirae</taxon>
        <taxon>Uroviricota</taxon>
        <taxon>Caudoviricetes</taxon>
    </lineage>
</organism>